<dbReference type="Proteomes" id="UP000198724">
    <property type="component" value="Unassembled WGS sequence"/>
</dbReference>
<evidence type="ECO:0000313" key="4">
    <source>
        <dbReference type="Proteomes" id="UP000198724"/>
    </source>
</evidence>
<dbReference type="PANTHER" id="PTHR42898:SF6">
    <property type="entry name" value="NADP-DEPENDENT MANNITOL DEHYDROGENASE"/>
    <property type="match status" value="1"/>
</dbReference>
<name>A0A1I2MD88_9BACT</name>
<dbReference type="EMBL" id="FOOT01000001">
    <property type="protein sequence ID" value="SFF87517.1"/>
    <property type="molecule type" value="Genomic_DNA"/>
</dbReference>
<dbReference type="SUPFAM" id="SSF51735">
    <property type="entry name" value="NAD(P)-binding Rossmann-fold domains"/>
    <property type="match status" value="1"/>
</dbReference>
<evidence type="ECO:0000256" key="2">
    <source>
        <dbReference type="ARBA" id="ARBA00023002"/>
    </source>
</evidence>
<gene>
    <name evidence="3" type="ORF">SAMN05421739_101207</name>
</gene>
<dbReference type="PANTHER" id="PTHR42898">
    <property type="entry name" value="TROPINONE REDUCTASE"/>
    <property type="match status" value="1"/>
</dbReference>
<dbReference type="FunFam" id="3.40.50.720:FF:000084">
    <property type="entry name" value="Short-chain dehydrogenase reductase"/>
    <property type="match status" value="1"/>
</dbReference>
<keyword evidence="4" id="KW-1185">Reference proteome</keyword>
<protein>
    <submittedName>
        <fullName evidence="3">Tropinone reductase 1</fullName>
    </submittedName>
</protein>
<accession>A0A1I2MD88</accession>
<dbReference type="InterPro" id="IPR020904">
    <property type="entry name" value="Sc_DH/Rdtase_CS"/>
</dbReference>
<dbReference type="NCBIfam" id="NF005559">
    <property type="entry name" value="PRK07231.1"/>
    <property type="match status" value="1"/>
</dbReference>
<dbReference type="AlphaFoldDB" id="A0A1I2MD88"/>
<dbReference type="NCBIfam" id="NF006693">
    <property type="entry name" value="PRK09242.1"/>
    <property type="match status" value="1"/>
</dbReference>
<evidence type="ECO:0000256" key="1">
    <source>
        <dbReference type="ARBA" id="ARBA00006484"/>
    </source>
</evidence>
<dbReference type="Gene3D" id="3.40.50.720">
    <property type="entry name" value="NAD(P)-binding Rossmann-like Domain"/>
    <property type="match status" value="1"/>
</dbReference>
<dbReference type="OrthoDB" id="9804104at2"/>
<keyword evidence="2" id="KW-0560">Oxidoreductase</keyword>
<reference evidence="4" key="1">
    <citation type="submission" date="2016-10" db="EMBL/GenBank/DDBJ databases">
        <authorList>
            <person name="Varghese N."/>
            <person name="Submissions S."/>
        </authorList>
    </citation>
    <scope>NUCLEOTIDE SEQUENCE [LARGE SCALE GENOMIC DNA]</scope>
    <source>
        <strain evidence="4">LP51</strain>
    </source>
</reference>
<dbReference type="GO" id="GO:0016491">
    <property type="term" value="F:oxidoreductase activity"/>
    <property type="evidence" value="ECO:0007669"/>
    <property type="project" value="UniProtKB-KW"/>
</dbReference>
<comment type="similarity">
    <text evidence="1">Belongs to the short-chain dehydrogenases/reductases (SDR) family.</text>
</comment>
<dbReference type="InterPro" id="IPR036291">
    <property type="entry name" value="NAD(P)-bd_dom_sf"/>
</dbReference>
<dbReference type="PROSITE" id="PS00061">
    <property type="entry name" value="ADH_SHORT"/>
    <property type="match status" value="1"/>
</dbReference>
<proteinExistence type="inferred from homology"/>
<organism evidence="3 4">
    <name type="scientific">Pontibacter chinhatensis</name>
    <dbReference type="NCBI Taxonomy" id="1436961"/>
    <lineage>
        <taxon>Bacteria</taxon>
        <taxon>Pseudomonadati</taxon>
        <taxon>Bacteroidota</taxon>
        <taxon>Cytophagia</taxon>
        <taxon>Cytophagales</taxon>
        <taxon>Hymenobacteraceae</taxon>
        <taxon>Pontibacter</taxon>
    </lineage>
</organism>
<evidence type="ECO:0000313" key="3">
    <source>
        <dbReference type="EMBL" id="SFF87517.1"/>
    </source>
</evidence>
<dbReference type="STRING" id="1436961.SAMN05421739_101207"/>
<dbReference type="Pfam" id="PF13561">
    <property type="entry name" value="adh_short_C2"/>
    <property type="match status" value="1"/>
</dbReference>
<dbReference type="InterPro" id="IPR002347">
    <property type="entry name" value="SDR_fam"/>
</dbReference>
<dbReference type="InterPro" id="IPR045000">
    <property type="entry name" value="TR"/>
</dbReference>
<dbReference type="PRINTS" id="PR00081">
    <property type="entry name" value="GDHRDH"/>
</dbReference>
<sequence length="256" mass="27580">MANSRWGLHGKKAVVTGGSKGIGEATVKELLALGAEVLAVARKQEALDSMKEQFPQGLYTLAADVSEPAGREAVAAWVQQEWGKLDILVNNAGTNIRKPTADYTSEEYDFIMQTNLRSAFELNRLLYPLLQQSEQGNIVHVTSVAGLVHVRTGSIYGMTKAALTQLTRNLAAEWAKDGIRVNAVAPWYISTPLAQTVLQNPEFYNNVISRTPLQTIGKPEDVAGAVAFLCMPAAAYITGQTIAVDGGLTVNGFHPL</sequence>
<dbReference type="RefSeq" id="WP_092098145.1">
    <property type="nucleotide sequence ID" value="NZ_FOOT01000001.1"/>
</dbReference>
<dbReference type="PRINTS" id="PR00080">
    <property type="entry name" value="SDRFAMILY"/>
</dbReference>